<proteinExistence type="inferred from homology"/>
<dbReference type="EMBL" id="MNPL01020247">
    <property type="protein sequence ID" value="OQR69647.1"/>
    <property type="molecule type" value="Genomic_DNA"/>
</dbReference>
<dbReference type="GO" id="GO:0003735">
    <property type="term" value="F:structural constituent of ribosome"/>
    <property type="evidence" value="ECO:0007669"/>
    <property type="project" value="InterPro"/>
</dbReference>
<keyword evidence="5" id="KW-0687">Ribonucleoprotein</keyword>
<dbReference type="GO" id="GO:0006412">
    <property type="term" value="P:translation"/>
    <property type="evidence" value="ECO:0007669"/>
    <property type="project" value="InterPro"/>
</dbReference>
<comment type="caution">
    <text evidence="8">The sequence shown here is derived from an EMBL/GenBank/DDBJ whole genome shotgun (WGS) entry which is preliminary data.</text>
</comment>
<evidence type="ECO:0000256" key="7">
    <source>
        <dbReference type="ARBA" id="ARBA00035545"/>
    </source>
</evidence>
<organism evidence="8 9">
    <name type="scientific">Tropilaelaps mercedesae</name>
    <dbReference type="NCBI Taxonomy" id="418985"/>
    <lineage>
        <taxon>Eukaryota</taxon>
        <taxon>Metazoa</taxon>
        <taxon>Ecdysozoa</taxon>
        <taxon>Arthropoda</taxon>
        <taxon>Chelicerata</taxon>
        <taxon>Arachnida</taxon>
        <taxon>Acari</taxon>
        <taxon>Parasitiformes</taxon>
        <taxon>Mesostigmata</taxon>
        <taxon>Gamasina</taxon>
        <taxon>Dermanyssoidea</taxon>
        <taxon>Laelapidae</taxon>
        <taxon>Tropilaelaps</taxon>
    </lineage>
</organism>
<accession>A0A1V9X7W1</accession>
<dbReference type="FunFam" id="3.30.780.10:FF:000009">
    <property type="entry name" value="39S ribosomal protein L49, mitochondrial"/>
    <property type="match status" value="1"/>
</dbReference>
<evidence type="ECO:0000256" key="3">
    <source>
        <dbReference type="ARBA" id="ARBA00022980"/>
    </source>
</evidence>
<dbReference type="OrthoDB" id="19439at2759"/>
<dbReference type="GO" id="GO:0005762">
    <property type="term" value="C:mitochondrial large ribosomal subunit"/>
    <property type="evidence" value="ECO:0007669"/>
    <property type="project" value="TreeGrafter"/>
</dbReference>
<evidence type="ECO:0000256" key="5">
    <source>
        <dbReference type="ARBA" id="ARBA00023274"/>
    </source>
</evidence>
<name>A0A1V9X7W1_9ACAR</name>
<dbReference type="InParanoid" id="A0A1V9X7W1"/>
<evidence type="ECO:0000256" key="2">
    <source>
        <dbReference type="ARBA" id="ARBA00005677"/>
    </source>
</evidence>
<dbReference type="STRING" id="418985.A0A1V9X7W1"/>
<dbReference type="FunCoup" id="A0A1V9X7W1">
    <property type="interactions" value="1199"/>
</dbReference>
<reference evidence="8 9" key="1">
    <citation type="journal article" date="2017" name="Gigascience">
        <title>Draft genome of the honey bee ectoparasitic mite, Tropilaelaps mercedesae, is shaped by the parasitic life history.</title>
        <authorList>
            <person name="Dong X."/>
            <person name="Armstrong S.D."/>
            <person name="Xia D."/>
            <person name="Makepeace B.L."/>
            <person name="Darby A.C."/>
            <person name="Kadowaki T."/>
        </authorList>
    </citation>
    <scope>NUCLEOTIDE SEQUENCE [LARGE SCALE GENOMIC DNA]</scope>
    <source>
        <strain evidence="8">Wuxi-XJTLU</strain>
    </source>
</reference>
<evidence type="ECO:0000313" key="9">
    <source>
        <dbReference type="Proteomes" id="UP000192247"/>
    </source>
</evidence>
<keyword evidence="4" id="KW-0496">Mitochondrion</keyword>
<keyword evidence="3 8" id="KW-0689">Ribosomal protein</keyword>
<comment type="subcellular location">
    <subcellularLocation>
        <location evidence="1">Mitochondrion</location>
    </subcellularLocation>
</comment>
<dbReference type="Gene3D" id="3.30.780.10">
    <property type="entry name" value="SUI1-like domain"/>
    <property type="match status" value="1"/>
</dbReference>
<evidence type="ECO:0000256" key="6">
    <source>
        <dbReference type="ARBA" id="ARBA00035191"/>
    </source>
</evidence>
<protein>
    <recommendedName>
        <fullName evidence="6">Large ribosomal subunit protein mL49</fullName>
    </recommendedName>
    <alternativeName>
        <fullName evidence="7">39S ribosomal protein L49, mitochondrial</fullName>
    </alternativeName>
</protein>
<sequence length="185" mass="21382">MLRRSSKLLASYLEDAFSHSASTLTQPCRSFAVKVLEEHRDKCDPDNSNVTKFELVNDPELWKYVERLIPQRVIPPCPKEPGLSGWTPPTLSKEQAKTLPYFVVRTRNHMLPVYLVTEIRGPRYITYVRKVQGDPWVLRNDVQAYLKHLFPDRTIVTKVNELTQTVGFKGKFVDEVTEYLLGKGF</sequence>
<keyword evidence="9" id="KW-1185">Reference proteome</keyword>
<gene>
    <name evidence="8" type="ORF">BIW11_12137</name>
</gene>
<evidence type="ECO:0000256" key="4">
    <source>
        <dbReference type="ARBA" id="ARBA00023128"/>
    </source>
</evidence>
<evidence type="ECO:0000256" key="1">
    <source>
        <dbReference type="ARBA" id="ARBA00004173"/>
    </source>
</evidence>
<dbReference type="AlphaFoldDB" id="A0A1V9X7W1"/>
<dbReference type="Pfam" id="PF05046">
    <property type="entry name" value="Img2"/>
    <property type="match status" value="1"/>
</dbReference>
<comment type="similarity">
    <text evidence="2">Belongs to the mitochondrion-specific ribosomal protein mL49 family.</text>
</comment>
<evidence type="ECO:0000313" key="8">
    <source>
        <dbReference type="EMBL" id="OQR69647.1"/>
    </source>
</evidence>
<dbReference type="PANTHER" id="PTHR13477">
    <property type="entry name" value="MITOCHONDRIAL 39S RIBOSOMAL PROTEIN L49"/>
    <property type="match status" value="1"/>
</dbReference>
<dbReference type="PANTHER" id="PTHR13477:SF0">
    <property type="entry name" value="LARGE RIBOSOMAL SUBUNIT PROTEIN ML49"/>
    <property type="match status" value="1"/>
</dbReference>
<dbReference type="Proteomes" id="UP000192247">
    <property type="component" value="Unassembled WGS sequence"/>
</dbReference>
<dbReference type="InterPro" id="IPR007740">
    <property type="entry name" value="Ribosomal_mL49"/>
</dbReference>